<keyword evidence="7" id="KW-1185">Reference proteome</keyword>
<dbReference type="InterPro" id="IPR044946">
    <property type="entry name" value="Restrct_endonuc_typeI_TRD_sf"/>
</dbReference>
<dbReference type="GO" id="GO:0009307">
    <property type="term" value="P:DNA restriction-modification system"/>
    <property type="evidence" value="ECO:0007669"/>
    <property type="project" value="UniProtKB-KW"/>
</dbReference>
<dbReference type="AlphaFoldDB" id="A0A316DDH6"/>
<dbReference type="InterPro" id="IPR051212">
    <property type="entry name" value="Type-I_RE_S_subunit"/>
</dbReference>
<name>A0A316DDH6_9BACT</name>
<evidence type="ECO:0000259" key="5">
    <source>
        <dbReference type="Pfam" id="PF01420"/>
    </source>
</evidence>
<dbReference type="InterPro" id="IPR000055">
    <property type="entry name" value="Restrct_endonuc_typeI_TRD"/>
</dbReference>
<dbReference type="Pfam" id="PF01420">
    <property type="entry name" value="Methylase_S"/>
    <property type="match status" value="2"/>
</dbReference>
<dbReference type="RefSeq" id="WP_109745655.1">
    <property type="nucleotide sequence ID" value="NZ_QGGO01000057.1"/>
</dbReference>
<dbReference type="OrthoDB" id="825893at2"/>
<organism evidence="6 7">
    <name type="scientific">Arcicella aurantiaca</name>
    <dbReference type="NCBI Taxonomy" id="591202"/>
    <lineage>
        <taxon>Bacteria</taxon>
        <taxon>Pseudomonadati</taxon>
        <taxon>Bacteroidota</taxon>
        <taxon>Cytophagia</taxon>
        <taxon>Cytophagales</taxon>
        <taxon>Flectobacillaceae</taxon>
        <taxon>Arcicella</taxon>
    </lineage>
</organism>
<dbReference type="GO" id="GO:0003677">
    <property type="term" value="F:DNA binding"/>
    <property type="evidence" value="ECO:0007669"/>
    <property type="project" value="UniProtKB-KW"/>
</dbReference>
<proteinExistence type="inferred from homology"/>
<evidence type="ECO:0000313" key="6">
    <source>
        <dbReference type="EMBL" id="PWK15746.1"/>
    </source>
</evidence>
<dbReference type="Proteomes" id="UP000245489">
    <property type="component" value="Unassembled WGS sequence"/>
</dbReference>
<feature type="coiled-coil region" evidence="4">
    <location>
        <begin position="368"/>
        <end position="399"/>
    </location>
</feature>
<accession>A0A316DDH6</accession>
<reference evidence="6 7" key="1">
    <citation type="submission" date="2018-05" db="EMBL/GenBank/DDBJ databases">
        <title>Genomic Encyclopedia of Archaeal and Bacterial Type Strains, Phase II (KMG-II): from individual species to whole genera.</title>
        <authorList>
            <person name="Goeker M."/>
        </authorList>
    </citation>
    <scope>NUCLEOTIDE SEQUENCE [LARGE SCALE GENOMIC DNA]</scope>
    <source>
        <strain evidence="6 7">DSM 22214</strain>
    </source>
</reference>
<gene>
    <name evidence="6" type="ORF">LV89_04969</name>
</gene>
<dbReference type="EMBL" id="QGGO01000057">
    <property type="protein sequence ID" value="PWK15746.1"/>
    <property type="molecule type" value="Genomic_DNA"/>
</dbReference>
<keyword evidence="4" id="KW-0175">Coiled coil</keyword>
<keyword evidence="2" id="KW-0680">Restriction system</keyword>
<evidence type="ECO:0000256" key="4">
    <source>
        <dbReference type="SAM" id="Coils"/>
    </source>
</evidence>
<evidence type="ECO:0000256" key="2">
    <source>
        <dbReference type="ARBA" id="ARBA00022747"/>
    </source>
</evidence>
<dbReference type="PANTHER" id="PTHR43140">
    <property type="entry name" value="TYPE-1 RESTRICTION ENZYME ECOKI SPECIFICITY PROTEIN"/>
    <property type="match status" value="1"/>
</dbReference>
<dbReference type="SUPFAM" id="SSF116734">
    <property type="entry name" value="DNA methylase specificity domain"/>
    <property type="match status" value="2"/>
</dbReference>
<comment type="caution">
    <text evidence="6">The sequence shown here is derived from an EMBL/GenBank/DDBJ whole genome shotgun (WGS) entry which is preliminary data.</text>
</comment>
<evidence type="ECO:0000256" key="3">
    <source>
        <dbReference type="ARBA" id="ARBA00023125"/>
    </source>
</evidence>
<protein>
    <submittedName>
        <fullName evidence="6">Type I restriction modification DNA specificity protein</fullName>
    </submittedName>
</protein>
<sequence>MKFDKNIYLPERYIERNSVNIIQVEDVLFNNTNSQELVGKTAYFDLDETYFYSNHITVIRVNKDIILPKYLWILLNLYQKRKIFFNICTNWNNQSGVGIERLLSLKIPIPNLEIQEGIVTVFENANYIKQANEAEAKKLLANIDAYLLEQLGIVLPDKIEEKNVFYVPFSKVQGNRFDPKPYLSSNEALYKSLFFSKFQCVPLKNILIQSVAGDWGIENRINGYEERLVIRATEFDNIYNLNLENSRVKYRFINEVKLDKMDLQVGDLLIEKSGGSENQPVGRIALITKDIANQYKLAYSNFIHKIRVSDQINSEYLFYFLKTIHNIKITDLMQSQTNGIRNLIMREYFNIPVSLPPLKIQTEITNHIRNTIERAKTLETEAKEVIDKAKAEIEKMILR</sequence>
<dbReference type="Gene3D" id="3.90.220.20">
    <property type="entry name" value="DNA methylase specificity domains"/>
    <property type="match status" value="2"/>
</dbReference>
<feature type="domain" description="Type I restriction modification DNA specificity" evidence="5">
    <location>
        <begin position="13"/>
        <end position="127"/>
    </location>
</feature>
<dbReference type="PANTHER" id="PTHR43140:SF1">
    <property type="entry name" value="TYPE I RESTRICTION ENZYME ECOKI SPECIFICITY SUBUNIT"/>
    <property type="match status" value="1"/>
</dbReference>
<evidence type="ECO:0000256" key="1">
    <source>
        <dbReference type="ARBA" id="ARBA00010923"/>
    </source>
</evidence>
<comment type="similarity">
    <text evidence="1">Belongs to the type-I restriction system S methylase family.</text>
</comment>
<feature type="domain" description="Type I restriction modification DNA specificity" evidence="5">
    <location>
        <begin position="255"/>
        <end position="386"/>
    </location>
</feature>
<keyword evidence="3" id="KW-0238">DNA-binding</keyword>
<evidence type="ECO:0000313" key="7">
    <source>
        <dbReference type="Proteomes" id="UP000245489"/>
    </source>
</evidence>